<dbReference type="InterPro" id="IPR013325">
    <property type="entry name" value="RNA_pol_sigma_r2"/>
</dbReference>
<evidence type="ECO:0000259" key="6">
    <source>
        <dbReference type="Pfam" id="PF04542"/>
    </source>
</evidence>
<dbReference type="GO" id="GO:0006352">
    <property type="term" value="P:DNA-templated transcription initiation"/>
    <property type="evidence" value="ECO:0007669"/>
    <property type="project" value="InterPro"/>
</dbReference>
<dbReference type="GO" id="GO:0016987">
    <property type="term" value="F:sigma factor activity"/>
    <property type="evidence" value="ECO:0007669"/>
    <property type="project" value="UniProtKB-KW"/>
</dbReference>
<dbReference type="AlphaFoldDB" id="G8RKM5"/>
<dbReference type="SUPFAM" id="SSF88659">
    <property type="entry name" value="Sigma3 and sigma4 domains of RNA polymerase sigma factors"/>
    <property type="match status" value="1"/>
</dbReference>
<dbReference type="CDD" id="cd06171">
    <property type="entry name" value="Sigma70_r4"/>
    <property type="match status" value="1"/>
</dbReference>
<dbReference type="InterPro" id="IPR036388">
    <property type="entry name" value="WH-like_DNA-bd_sf"/>
</dbReference>
<dbReference type="EMBL" id="CP003169">
    <property type="protein sequence ID" value="AEV74816.1"/>
    <property type="molecule type" value="Genomic_DNA"/>
</dbReference>
<dbReference type="Gene3D" id="1.10.1740.10">
    <property type="match status" value="1"/>
</dbReference>
<dbReference type="eggNOG" id="COG1595">
    <property type="taxonomic scope" value="Bacteria"/>
</dbReference>
<keyword evidence="2" id="KW-0805">Transcription regulation</keyword>
<organism evidence="8 9">
    <name type="scientific">Mycolicibacterium rhodesiae (strain NBB3)</name>
    <name type="common">Mycobacterium rhodesiae</name>
    <dbReference type="NCBI Taxonomy" id="710685"/>
    <lineage>
        <taxon>Bacteria</taxon>
        <taxon>Bacillati</taxon>
        <taxon>Actinomycetota</taxon>
        <taxon>Actinomycetes</taxon>
        <taxon>Mycobacteriales</taxon>
        <taxon>Mycobacteriaceae</taxon>
        <taxon>Mycolicibacterium</taxon>
    </lineage>
</organism>
<dbReference type="NCBIfam" id="NF007227">
    <property type="entry name" value="PRK09645.1"/>
    <property type="match status" value="1"/>
</dbReference>
<dbReference type="NCBIfam" id="TIGR02937">
    <property type="entry name" value="sigma70-ECF"/>
    <property type="match status" value="1"/>
</dbReference>
<dbReference type="PATRIC" id="fig|710685.3.peg.4332"/>
<keyword evidence="3" id="KW-0731">Sigma factor</keyword>
<keyword evidence="4" id="KW-0238">DNA-binding</keyword>
<dbReference type="InterPro" id="IPR014284">
    <property type="entry name" value="RNA_pol_sigma-70_dom"/>
</dbReference>
<evidence type="ECO:0000256" key="3">
    <source>
        <dbReference type="ARBA" id="ARBA00023082"/>
    </source>
</evidence>
<dbReference type="GO" id="GO:0003677">
    <property type="term" value="F:DNA binding"/>
    <property type="evidence" value="ECO:0007669"/>
    <property type="project" value="UniProtKB-KW"/>
</dbReference>
<dbReference type="PANTHER" id="PTHR43133">
    <property type="entry name" value="RNA POLYMERASE ECF-TYPE SIGMA FACTO"/>
    <property type="match status" value="1"/>
</dbReference>
<dbReference type="InterPro" id="IPR013324">
    <property type="entry name" value="RNA_pol_sigma_r3/r4-like"/>
</dbReference>
<proteinExistence type="inferred from homology"/>
<dbReference type="KEGG" id="mrh:MycrhN_4316"/>
<evidence type="ECO:0000313" key="9">
    <source>
        <dbReference type="Proteomes" id="UP000005442"/>
    </source>
</evidence>
<dbReference type="PANTHER" id="PTHR43133:SF52">
    <property type="entry name" value="ECF RNA POLYMERASE SIGMA FACTOR SIGL"/>
    <property type="match status" value="1"/>
</dbReference>
<gene>
    <name evidence="8" type="ordered locus">MycrhN_4316</name>
</gene>
<dbReference type="SUPFAM" id="SSF88946">
    <property type="entry name" value="Sigma2 domain of RNA polymerase sigma factors"/>
    <property type="match status" value="1"/>
</dbReference>
<keyword evidence="5" id="KW-0804">Transcription</keyword>
<dbReference type="OrthoDB" id="9811152at2"/>
<evidence type="ECO:0000313" key="8">
    <source>
        <dbReference type="EMBL" id="AEV74816.1"/>
    </source>
</evidence>
<evidence type="ECO:0000256" key="2">
    <source>
        <dbReference type="ARBA" id="ARBA00023015"/>
    </source>
</evidence>
<dbReference type="InterPro" id="IPR007627">
    <property type="entry name" value="RNA_pol_sigma70_r2"/>
</dbReference>
<reference evidence="8 9" key="1">
    <citation type="submission" date="2011-12" db="EMBL/GenBank/DDBJ databases">
        <title>Complete sequence of Mycobacterium rhodesiae NBB3.</title>
        <authorList>
            <consortium name="US DOE Joint Genome Institute"/>
            <person name="Lucas S."/>
            <person name="Han J."/>
            <person name="Lapidus A."/>
            <person name="Cheng J.-F."/>
            <person name="Goodwin L."/>
            <person name="Pitluck S."/>
            <person name="Peters L."/>
            <person name="Mikhailova N."/>
            <person name="Gu W."/>
            <person name="Detter J.C."/>
            <person name="Han C."/>
            <person name="Tapia R."/>
            <person name="Land M."/>
            <person name="Hauser L."/>
            <person name="Kyrpides N."/>
            <person name="Ivanova N."/>
            <person name="Pagani I."/>
            <person name="Mattes T."/>
            <person name="Holmes A."/>
            <person name="Rutledge P."/>
            <person name="Paulsen I."/>
            <person name="Coleman N."/>
            <person name="Woyke T."/>
        </authorList>
    </citation>
    <scope>NUCLEOTIDE SEQUENCE [LARGE SCALE GENOMIC DNA]</scope>
    <source>
        <strain evidence="8 9">NBB3</strain>
    </source>
</reference>
<evidence type="ECO:0000259" key="7">
    <source>
        <dbReference type="Pfam" id="PF04545"/>
    </source>
</evidence>
<feature type="domain" description="RNA polymerase sigma-70 region 4" evidence="7">
    <location>
        <begin position="112"/>
        <end position="160"/>
    </location>
</feature>
<evidence type="ECO:0000256" key="5">
    <source>
        <dbReference type="ARBA" id="ARBA00023163"/>
    </source>
</evidence>
<dbReference type="Pfam" id="PF04542">
    <property type="entry name" value="Sigma70_r2"/>
    <property type="match status" value="1"/>
</dbReference>
<accession>G8RKM5</accession>
<dbReference type="InterPro" id="IPR039425">
    <property type="entry name" value="RNA_pol_sigma-70-like"/>
</dbReference>
<dbReference type="HOGENOM" id="CLU_047691_9_4_11"/>
<keyword evidence="9" id="KW-1185">Reference proteome</keyword>
<dbReference type="Proteomes" id="UP000005442">
    <property type="component" value="Chromosome"/>
</dbReference>
<dbReference type="Pfam" id="PF04545">
    <property type="entry name" value="Sigma70_r4"/>
    <property type="match status" value="1"/>
</dbReference>
<comment type="similarity">
    <text evidence="1">Belongs to the sigma-70 factor family. ECF subfamily.</text>
</comment>
<evidence type="ECO:0000256" key="1">
    <source>
        <dbReference type="ARBA" id="ARBA00010641"/>
    </source>
</evidence>
<dbReference type="InterPro" id="IPR007630">
    <property type="entry name" value="RNA_pol_sigma70_r4"/>
</dbReference>
<evidence type="ECO:0000256" key="4">
    <source>
        <dbReference type="ARBA" id="ARBA00023125"/>
    </source>
</evidence>
<sequence>MTDPDQAALLRAIHDAHSQDLLRYVLRLTRGDMPFAEDVVQESLLRLWRKPEILEQSSESARAWLFTVARNLVIDDRRSARFNRELQSDDLPERPSLDAIGPAVDKWVLSDALKSLSGDHRNAIVRSYYLGQTVADIARLEQVPEGTIKSRLHYALRALRIALQERGVSYA</sequence>
<protein>
    <submittedName>
        <fullName evidence="8">RNA polymerase sigma factor, sigma-70 family</fullName>
    </submittedName>
</protein>
<dbReference type="Gene3D" id="1.10.10.10">
    <property type="entry name" value="Winged helix-like DNA-binding domain superfamily/Winged helix DNA-binding domain"/>
    <property type="match status" value="1"/>
</dbReference>
<dbReference type="RefSeq" id="WP_014212564.1">
    <property type="nucleotide sequence ID" value="NC_016604.1"/>
</dbReference>
<dbReference type="STRING" id="710685.MycrhN_4316"/>
<name>G8RKM5_MYCRN</name>
<feature type="domain" description="RNA polymerase sigma-70 region 2" evidence="6">
    <location>
        <begin position="15"/>
        <end position="81"/>
    </location>
</feature>